<dbReference type="RefSeq" id="WP_151048910.1">
    <property type="nucleotide sequence ID" value="NZ_CABVPN010000024.1"/>
</dbReference>
<proteinExistence type="predicted"/>
<reference evidence="1 2" key="1">
    <citation type="submission" date="2019-09" db="EMBL/GenBank/DDBJ databases">
        <authorList>
            <person name="Depoorter E."/>
        </authorList>
    </citation>
    <scope>NUCLEOTIDE SEQUENCE [LARGE SCALE GENOMIC DNA]</scope>
    <source>
        <strain evidence="1">LMG 24065</strain>
    </source>
</reference>
<evidence type="ECO:0008006" key="3">
    <source>
        <dbReference type="Google" id="ProtNLM"/>
    </source>
</evidence>
<organism evidence="1 2">
    <name type="scientific">Burkholderia diffusa</name>
    <dbReference type="NCBI Taxonomy" id="488732"/>
    <lineage>
        <taxon>Bacteria</taxon>
        <taxon>Pseudomonadati</taxon>
        <taxon>Pseudomonadota</taxon>
        <taxon>Betaproteobacteria</taxon>
        <taxon>Burkholderiales</taxon>
        <taxon>Burkholderiaceae</taxon>
        <taxon>Burkholderia</taxon>
        <taxon>Burkholderia cepacia complex</taxon>
    </lineage>
</organism>
<dbReference type="EMBL" id="CABVPN010000024">
    <property type="protein sequence ID" value="VWB97241.1"/>
    <property type="molecule type" value="Genomic_DNA"/>
</dbReference>
<dbReference type="AlphaFoldDB" id="A0A6P2NR01"/>
<dbReference type="GeneID" id="93029754"/>
<dbReference type="Proteomes" id="UP000494125">
    <property type="component" value="Unassembled WGS sequence"/>
</dbReference>
<protein>
    <recommendedName>
        <fullName evidence="3">Integrase</fullName>
    </recommendedName>
</protein>
<sequence>MVILAEGSIYILNWAIENMVNPNLGSLEARKATPADIIYMLETSGKSWSACNRVLTTITVLFDHAITSRGCKTACNRRSGIAPTSI</sequence>
<name>A0A6P2NR01_9BURK</name>
<evidence type="ECO:0000313" key="1">
    <source>
        <dbReference type="EMBL" id="VWB97241.1"/>
    </source>
</evidence>
<keyword evidence="2" id="KW-1185">Reference proteome</keyword>
<gene>
    <name evidence="1" type="ORF">BDI24065_04684</name>
</gene>
<evidence type="ECO:0000313" key="2">
    <source>
        <dbReference type="Proteomes" id="UP000494125"/>
    </source>
</evidence>
<accession>A0A6P2NR01</accession>